<dbReference type="InterPro" id="IPR018239">
    <property type="entry name" value="DNA_ligase_AS"/>
</dbReference>
<dbReference type="Pfam" id="PF03120">
    <property type="entry name" value="OB_DNA_ligase"/>
    <property type="match status" value="1"/>
</dbReference>
<dbReference type="EC" id="6.5.1.2" evidence="2 14"/>
<name>A0A2T4TWX6_9BACT</name>
<dbReference type="Pfam" id="PF12826">
    <property type="entry name" value="HHH_2"/>
    <property type="match status" value="1"/>
</dbReference>
<evidence type="ECO:0000256" key="6">
    <source>
        <dbReference type="ARBA" id="ARBA00022723"/>
    </source>
</evidence>
<evidence type="ECO:0000256" key="13">
    <source>
        <dbReference type="ARBA" id="ARBA00060881"/>
    </source>
</evidence>
<dbReference type="GO" id="GO:0003911">
    <property type="term" value="F:DNA ligase (NAD+) activity"/>
    <property type="evidence" value="ECO:0007669"/>
    <property type="project" value="UniProtKB-UniRule"/>
</dbReference>
<dbReference type="FunFam" id="1.10.287.610:FF:000002">
    <property type="entry name" value="DNA ligase"/>
    <property type="match status" value="1"/>
</dbReference>
<dbReference type="GO" id="GO:0006260">
    <property type="term" value="P:DNA replication"/>
    <property type="evidence" value="ECO:0007669"/>
    <property type="project" value="UniProtKB-KW"/>
</dbReference>
<feature type="binding site" evidence="14">
    <location>
        <position position="442"/>
    </location>
    <ligand>
        <name>Zn(2+)</name>
        <dbReference type="ChEBI" id="CHEBI:29105"/>
    </ligand>
</feature>
<dbReference type="InterPro" id="IPR013839">
    <property type="entry name" value="DNAligase_adenylation"/>
</dbReference>
<dbReference type="InterPro" id="IPR001679">
    <property type="entry name" value="DNA_ligase"/>
</dbReference>
<evidence type="ECO:0000256" key="16">
    <source>
        <dbReference type="SAM" id="MobiDB-lite"/>
    </source>
</evidence>
<dbReference type="PROSITE" id="PS50172">
    <property type="entry name" value="BRCT"/>
    <property type="match status" value="1"/>
</dbReference>
<evidence type="ECO:0000259" key="17">
    <source>
        <dbReference type="PROSITE" id="PS50172"/>
    </source>
</evidence>
<dbReference type="InterPro" id="IPR012340">
    <property type="entry name" value="NA-bd_OB-fold"/>
</dbReference>
<organism evidence="18 19">
    <name type="scientific">Candidatus Methylomirabilis limnetica</name>
    <dbReference type="NCBI Taxonomy" id="2033718"/>
    <lineage>
        <taxon>Bacteria</taxon>
        <taxon>Candidatus Methylomirabilota</taxon>
        <taxon>Candidatus Methylomirabilia</taxon>
        <taxon>Candidatus Methylomirabilales</taxon>
        <taxon>Candidatus Methylomirabilaceae</taxon>
        <taxon>Candidatus Methylomirabilis</taxon>
    </lineage>
</organism>
<keyword evidence="4 14" id="KW-0436">Ligase</keyword>
<keyword evidence="9 14" id="KW-0460">Magnesium</keyword>
<evidence type="ECO:0000256" key="9">
    <source>
        <dbReference type="ARBA" id="ARBA00022842"/>
    </source>
</evidence>
<keyword evidence="11 14" id="KW-0234">DNA repair</keyword>
<dbReference type="SMART" id="SM00532">
    <property type="entry name" value="LIGANc"/>
    <property type="match status" value="1"/>
</dbReference>
<dbReference type="Proteomes" id="UP000241436">
    <property type="component" value="Unassembled WGS sequence"/>
</dbReference>
<dbReference type="Gene3D" id="1.10.287.610">
    <property type="entry name" value="Helix hairpin bin"/>
    <property type="match status" value="1"/>
</dbReference>
<evidence type="ECO:0000256" key="11">
    <source>
        <dbReference type="ARBA" id="ARBA00023204"/>
    </source>
</evidence>
<dbReference type="NCBIfam" id="NF005932">
    <property type="entry name" value="PRK07956.1"/>
    <property type="match status" value="1"/>
</dbReference>
<evidence type="ECO:0000256" key="4">
    <source>
        <dbReference type="ARBA" id="ARBA00022598"/>
    </source>
</evidence>
<dbReference type="PANTHER" id="PTHR23389">
    <property type="entry name" value="CHROMOSOME TRANSMISSION FIDELITY FACTOR 18"/>
    <property type="match status" value="1"/>
</dbReference>
<dbReference type="PROSITE" id="PS01055">
    <property type="entry name" value="DNA_LIGASE_N1"/>
    <property type="match status" value="1"/>
</dbReference>
<dbReference type="EMBL" id="NVQC01000022">
    <property type="protein sequence ID" value="PTL35597.1"/>
    <property type="molecule type" value="Genomic_DNA"/>
</dbReference>
<dbReference type="Gene3D" id="3.30.470.30">
    <property type="entry name" value="DNA ligase/mRNA capping enzyme"/>
    <property type="match status" value="1"/>
</dbReference>
<sequence length="682" mass="75902">MPDTSQLRAQAEELRRLILRHEYLYYVLDRPEITDAEFDKLFQRLTHLETEHPELITPDSPTQRVGGQPVEGFASVQHKAAMLSLDNAYNADELQEFEARMKRALPGEQFTYVTEPKVDGLGVALVYEHGQFVRGATRGDGRYGEDVTHNLMTVRGIPRRLHGPLTKLDILEVRGEIFMWRQAFEKLNRGLEAEGDEPFANPRNASAGSVRQKDPRITASRPLDIFIYGVSYAEPNPFKGHSQAMQQLLESGFLLDPKDRKNTLERYRRRCTDIDLAIQTCLEVEAARDEIGCDCDGVVVKVDAIEQQRGLGSTTHHPRWATAYKFPARQATSVIRKIEVSVGRTGALTPTALLDPVEIAGATISRATLHNADEIERLDVREGDTVLIERAGDVIPHILRVIQDKRPSHSRPFRFPTQCPVCGAEAFRPESEVVSRCTNSACLARLKESLLHFGSRRAMDIEHLGEAVAEQLVDRKLVRELADLYQLDVATLAELERLAEKSATNLYNAIHGSKGRGLSRLLFALGIRYVGEHVATILAQHYGSMDRLEQAPEEELAEIYGIGPRIAQSVALYFRQPENRRQIEQLRGVGVSMKEEGVTAGPRPLAGKTFVLTGGLESLTRDEAKELIVRAGGRLTSSVSKKTDYVVVGKDPGSKHDDATRLGVTTLDEAGFKKLIGKEGAL</sequence>
<dbReference type="NCBIfam" id="TIGR00575">
    <property type="entry name" value="dnlj"/>
    <property type="match status" value="1"/>
</dbReference>
<dbReference type="InterPro" id="IPR004149">
    <property type="entry name" value="Znf_DNAligase_C4"/>
</dbReference>
<dbReference type="AlphaFoldDB" id="A0A2T4TWX6"/>
<evidence type="ECO:0000256" key="7">
    <source>
        <dbReference type="ARBA" id="ARBA00022763"/>
    </source>
</evidence>
<comment type="caution">
    <text evidence="14">Lacks conserved residue(s) required for the propagation of feature annotation.</text>
</comment>
<dbReference type="SUPFAM" id="SSF50249">
    <property type="entry name" value="Nucleic acid-binding proteins"/>
    <property type="match status" value="1"/>
</dbReference>
<keyword evidence="7 14" id="KW-0227">DNA damage</keyword>
<feature type="binding site" evidence="14">
    <location>
        <begin position="35"/>
        <end position="39"/>
    </location>
    <ligand>
        <name>NAD(+)</name>
        <dbReference type="ChEBI" id="CHEBI:57540"/>
    </ligand>
</feature>
<feature type="binding site" evidence="14">
    <location>
        <position position="301"/>
    </location>
    <ligand>
        <name>NAD(+)</name>
        <dbReference type="ChEBI" id="CHEBI:57540"/>
    </ligand>
</feature>
<dbReference type="InterPro" id="IPR004150">
    <property type="entry name" value="NAD_DNA_ligase_OB"/>
</dbReference>
<evidence type="ECO:0000313" key="19">
    <source>
        <dbReference type="Proteomes" id="UP000241436"/>
    </source>
</evidence>
<dbReference type="InterPro" id="IPR001357">
    <property type="entry name" value="BRCT_dom"/>
</dbReference>
<dbReference type="FunFam" id="2.40.50.140:FF:000012">
    <property type="entry name" value="DNA ligase"/>
    <property type="match status" value="1"/>
</dbReference>
<dbReference type="SUPFAM" id="SSF56091">
    <property type="entry name" value="DNA ligase/mRNA capping enzyme, catalytic domain"/>
    <property type="match status" value="1"/>
</dbReference>
<dbReference type="Pfam" id="PF22745">
    <property type="entry name" value="Nlig-Ia"/>
    <property type="match status" value="1"/>
</dbReference>
<reference evidence="18 19" key="1">
    <citation type="submission" date="2017-09" db="EMBL/GenBank/DDBJ databases">
        <title>Bloom of a denitrifying methanotroph, Candidatus Methylomirabilis limnetica, in a deep stratified lake.</title>
        <authorList>
            <person name="Graf J.S."/>
            <person name="Marchant H.K."/>
            <person name="Tienken D."/>
            <person name="Hach P.F."/>
            <person name="Brand A."/>
            <person name="Schubert C.J."/>
            <person name="Kuypers M.M."/>
            <person name="Milucka J."/>
        </authorList>
    </citation>
    <scope>NUCLEOTIDE SEQUENCE [LARGE SCALE GENOMIC DNA]</scope>
    <source>
        <strain evidence="18 19">Zug</strain>
    </source>
</reference>
<evidence type="ECO:0000256" key="5">
    <source>
        <dbReference type="ARBA" id="ARBA00022705"/>
    </source>
</evidence>
<keyword evidence="5 14" id="KW-0235">DNA replication</keyword>
<dbReference type="OrthoDB" id="9759736at2"/>
<dbReference type="Pfam" id="PF01653">
    <property type="entry name" value="DNA_ligase_aden"/>
    <property type="match status" value="1"/>
</dbReference>
<evidence type="ECO:0000313" key="18">
    <source>
        <dbReference type="EMBL" id="PTL35597.1"/>
    </source>
</evidence>
<keyword evidence="8 14" id="KW-0862">Zinc</keyword>
<accession>A0A2T4TWX6</accession>
<dbReference type="GO" id="GO:0046872">
    <property type="term" value="F:metal ion binding"/>
    <property type="evidence" value="ECO:0007669"/>
    <property type="project" value="UniProtKB-KW"/>
</dbReference>
<dbReference type="InterPro" id="IPR013840">
    <property type="entry name" value="DNAligase_N"/>
</dbReference>
<dbReference type="GO" id="GO:0003677">
    <property type="term" value="F:DNA binding"/>
    <property type="evidence" value="ECO:0007669"/>
    <property type="project" value="InterPro"/>
</dbReference>
<feature type="binding site" evidence="14">
    <location>
        <position position="138"/>
    </location>
    <ligand>
        <name>NAD(+)</name>
        <dbReference type="ChEBI" id="CHEBI:57540"/>
    </ligand>
</feature>
<dbReference type="Gene3D" id="3.40.50.10190">
    <property type="entry name" value="BRCT domain"/>
    <property type="match status" value="1"/>
</dbReference>
<keyword evidence="14" id="KW-0464">Manganese</keyword>
<gene>
    <name evidence="14" type="primary">ligA</name>
    <name evidence="18" type="ORF">CLG94_07395</name>
</gene>
<feature type="binding site" evidence="14">
    <location>
        <position position="115"/>
    </location>
    <ligand>
        <name>NAD(+)</name>
        <dbReference type="ChEBI" id="CHEBI:57540"/>
    </ligand>
</feature>
<evidence type="ECO:0000256" key="10">
    <source>
        <dbReference type="ARBA" id="ARBA00023027"/>
    </source>
</evidence>
<feature type="domain" description="BRCT" evidence="17">
    <location>
        <begin position="600"/>
        <end position="682"/>
    </location>
</feature>
<dbReference type="Gene3D" id="2.40.50.140">
    <property type="entry name" value="Nucleic acid-binding proteins"/>
    <property type="match status" value="1"/>
</dbReference>
<feature type="binding site" evidence="14">
    <location>
        <position position="419"/>
    </location>
    <ligand>
        <name>Zn(2+)</name>
        <dbReference type="ChEBI" id="CHEBI:29105"/>
    </ligand>
</feature>
<dbReference type="Gene3D" id="6.20.10.30">
    <property type="match status" value="1"/>
</dbReference>
<dbReference type="CDD" id="cd00114">
    <property type="entry name" value="LIGANc"/>
    <property type="match status" value="1"/>
</dbReference>
<dbReference type="SUPFAM" id="SSF47781">
    <property type="entry name" value="RuvA domain 2-like"/>
    <property type="match status" value="1"/>
</dbReference>
<reference evidence="19" key="2">
    <citation type="journal article" date="2018" name="Environ. Microbiol.">
        <title>Bloom of a denitrifying methanotroph, 'Candidatus Methylomirabilis limnetica', in a deep stratified lake.</title>
        <authorList>
            <person name="Graf J.S."/>
            <person name="Mayr M.J."/>
            <person name="Marchant H.K."/>
            <person name="Tienken D."/>
            <person name="Hach P.F."/>
            <person name="Brand A."/>
            <person name="Schubert C.J."/>
            <person name="Kuypers M.M."/>
            <person name="Milucka J."/>
        </authorList>
    </citation>
    <scope>NUCLEOTIDE SEQUENCE [LARGE SCALE GENOMIC DNA]</scope>
    <source>
        <strain evidence="19">Zug</strain>
    </source>
</reference>
<keyword evidence="6 14" id="KW-0479">Metal-binding</keyword>
<comment type="cofactor">
    <cofactor evidence="14">
        <name>Mg(2+)</name>
        <dbReference type="ChEBI" id="CHEBI:18420"/>
    </cofactor>
    <cofactor evidence="14">
        <name>Mn(2+)</name>
        <dbReference type="ChEBI" id="CHEBI:29035"/>
    </cofactor>
</comment>
<evidence type="ECO:0000256" key="12">
    <source>
        <dbReference type="ARBA" id="ARBA00034005"/>
    </source>
</evidence>
<comment type="caution">
    <text evidence="18">The sequence shown here is derived from an EMBL/GenBank/DDBJ whole genome shotgun (WGS) entry which is preliminary data.</text>
</comment>
<dbReference type="Pfam" id="PF14520">
    <property type="entry name" value="HHH_5"/>
    <property type="match status" value="1"/>
</dbReference>
<dbReference type="InterPro" id="IPR041663">
    <property type="entry name" value="DisA/LigA_HHH"/>
</dbReference>
<evidence type="ECO:0000256" key="2">
    <source>
        <dbReference type="ARBA" id="ARBA00012722"/>
    </source>
</evidence>
<evidence type="ECO:0000256" key="15">
    <source>
        <dbReference type="RuleBase" id="RU000618"/>
    </source>
</evidence>
<dbReference type="HAMAP" id="MF_01588">
    <property type="entry name" value="DNA_ligase_A"/>
    <property type="match status" value="1"/>
</dbReference>
<evidence type="ECO:0000256" key="3">
    <source>
        <dbReference type="ARBA" id="ARBA00013308"/>
    </source>
</evidence>
<feature type="binding site" evidence="14">
    <location>
        <position position="325"/>
    </location>
    <ligand>
        <name>NAD(+)</name>
        <dbReference type="ChEBI" id="CHEBI:57540"/>
    </ligand>
</feature>
<dbReference type="Gene3D" id="1.10.150.20">
    <property type="entry name" value="5' to 3' exonuclease, C-terminal subdomain"/>
    <property type="match status" value="2"/>
</dbReference>
<dbReference type="InterPro" id="IPR033136">
    <property type="entry name" value="DNA_ligase_CS"/>
</dbReference>
<evidence type="ECO:0000256" key="1">
    <source>
        <dbReference type="ARBA" id="ARBA00004067"/>
    </source>
</evidence>
<dbReference type="Pfam" id="PF03119">
    <property type="entry name" value="DNA_ligase_ZBD"/>
    <property type="match status" value="1"/>
</dbReference>
<comment type="function">
    <text evidence="1 14">DNA ligase that catalyzes the formation of phosphodiester linkages between 5'-phosphoryl and 3'-hydroxyl groups in double-stranded DNA using NAD as a coenzyme and as the energy source for the reaction. It is essential for DNA replication and repair of damaged DNA.</text>
</comment>
<dbReference type="SUPFAM" id="SSF52113">
    <property type="entry name" value="BRCT domain"/>
    <property type="match status" value="1"/>
</dbReference>
<protein>
    <recommendedName>
        <fullName evidence="3 14">DNA ligase</fullName>
        <ecNumber evidence="2 14">6.5.1.2</ecNumber>
    </recommendedName>
    <alternativeName>
        <fullName evidence="14">Polydeoxyribonucleotide synthase [NAD(+)]</fullName>
    </alternativeName>
</protein>
<dbReference type="RefSeq" id="WP_107562245.1">
    <property type="nucleotide sequence ID" value="NZ_NVQC01000022.1"/>
</dbReference>
<feature type="binding site" evidence="14">
    <location>
        <position position="176"/>
    </location>
    <ligand>
        <name>NAD(+)</name>
        <dbReference type="ChEBI" id="CHEBI:57540"/>
    </ligand>
</feature>
<feature type="region of interest" description="Disordered" evidence="16">
    <location>
        <begin position="195"/>
        <end position="214"/>
    </location>
</feature>
<dbReference type="FunFam" id="1.10.150.20:FF:000006">
    <property type="entry name" value="DNA ligase"/>
    <property type="match status" value="1"/>
</dbReference>
<evidence type="ECO:0000256" key="8">
    <source>
        <dbReference type="ARBA" id="ARBA00022833"/>
    </source>
</evidence>
<keyword evidence="10 14" id="KW-0520">NAD</keyword>
<dbReference type="SMART" id="SM00278">
    <property type="entry name" value="HhH1"/>
    <property type="match status" value="3"/>
</dbReference>
<proteinExistence type="inferred from homology"/>
<dbReference type="InterPro" id="IPR010994">
    <property type="entry name" value="RuvA_2-like"/>
</dbReference>
<feature type="binding site" evidence="14">
    <location>
        <position position="422"/>
    </location>
    <ligand>
        <name>Zn(2+)</name>
        <dbReference type="ChEBI" id="CHEBI:29105"/>
    </ligand>
</feature>
<dbReference type="PIRSF" id="PIRSF001604">
    <property type="entry name" value="LigA"/>
    <property type="match status" value="1"/>
</dbReference>
<dbReference type="SMART" id="SM00292">
    <property type="entry name" value="BRCT"/>
    <property type="match status" value="1"/>
</dbReference>
<feature type="active site" description="N6-AMP-lysine intermediate" evidence="14">
    <location>
        <position position="117"/>
    </location>
</feature>
<dbReference type="InterPro" id="IPR036420">
    <property type="entry name" value="BRCT_dom_sf"/>
</dbReference>
<dbReference type="GO" id="GO:0006281">
    <property type="term" value="P:DNA repair"/>
    <property type="evidence" value="ECO:0007669"/>
    <property type="project" value="UniProtKB-KW"/>
</dbReference>
<dbReference type="PANTHER" id="PTHR23389:SF9">
    <property type="entry name" value="DNA LIGASE"/>
    <property type="match status" value="1"/>
</dbReference>
<dbReference type="FunFam" id="1.10.150.20:FF:000007">
    <property type="entry name" value="DNA ligase"/>
    <property type="match status" value="1"/>
</dbReference>
<dbReference type="Pfam" id="PF00533">
    <property type="entry name" value="BRCT"/>
    <property type="match status" value="1"/>
</dbReference>
<feature type="binding site" evidence="14">
    <location>
        <begin position="84"/>
        <end position="85"/>
    </location>
    <ligand>
        <name>NAD(+)</name>
        <dbReference type="ChEBI" id="CHEBI:57540"/>
    </ligand>
</feature>
<evidence type="ECO:0000256" key="14">
    <source>
        <dbReference type="HAMAP-Rule" id="MF_01588"/>
    </source>
</evidence>
<comment type="catalytic activity">
    <reaction evidence="12 14 15">
        <text>NAD(+) + (deoxyribonucleotide)n-3'-hydroxyl + 5'-phospho-(deoxyribonucleotide)m = (deoxyribonucleotide)n+m + AMP + beta-nicotinamide D-nucleotide.</text>
        <dbReference type="EC" id="6.5.1.2"/>
    </reaction>
</comment>
<comment type="similarity">
    <text evidence="13 14">Belongs to the NAD-dependent DNA ligase family. LigA subfamily.</text>
</comment>
<dbReference type="PROSITE" id="PS01056">
    <property type="entry name" value="DNA_LIGASE_N2"/>
    <property type="match status" value="1"/>
</dbReference>
<dbReference type="InterPro" id="IPR003583">
    <property type="entry name" value="Hlx-hairpin-Hlx_DNA-bd_motif"/>
</dbReference>
<keyword evidence="19" id="KW-1185">Reference proteome</keyword>